<organism evidence="3 4">
    <name type="scientific">Blepharisma stoltei</name>
    <dbReference type="NCBI Taxonomy" id="1481888"/>
    <lineage>
        <taxon>Eukaryota</taxon>
        <taxon>Sar</taxon>
        <taxon>Alveolata</taxon>
        <taxon>Ciliophora</taxon>
        <taxon>Postciliodesmatophora</taxon>
        <taxon>Heterotrichea</taxon>
        <taxon>Heterotrichida</taxon>
        <taxon>Blepharismidae</taxon>
        <taxon>Blepharisma</taxon>
    </lineage>
</organism>
<dbReference type="Proteomes" id="UP001162131">
    <property type="component" value="Unassembled WGS sequence"/>
</dbReference>
<name>A0AAU9IIC9_9CILI</name>
<dbReference type="EMBL" id="CAJZBQ010000003">
    <property type="protein sequence ID" value="CAG9310904.1"/>
    <property type="molecule type" value="Genomic_DNA"/>
</dbReference>
<dbReference type="GO" id="GO:0004521">
    <property type="term" value="F:RNA endonuclease activity"/>
    <property type="evidence" value="ECO:0007669"/>
    <property type="project" value="TreeGrafter"/>
</dbReference>
<evidence type="ECO:0000259" key="1">
    <source>
        <dbReference type="Pfam" id="PF10373"/>
    </source>
</evidence>
<dbReference type="GO" id="GO:0003729">
    <property type="term" value="F:mRNA binding"/>
    <property type="evidence" value="ECO:0007669"/>
    <property type="project" value="TreeGrafter"/>
</dbReference>
<dbReference type="InterPro" id="IPR011990">
    <property type="entry name" value="TPR-like_helical_dom_sf"/>
</dbReference>
<keyword evidence="4" id="KW-1185">Reference proteome</keyword>
<dbReference type="InterPro" id="IPR021869">
    <property type="entry name" value="RNase_Zc3h12_NYN"/>
</dbReference>
<dbReference type="PANTHER" id="PTHR12876:SF35">
    <property type="entry name" value="LD08718P-RELATED"/>
    <property type="match status" value="1"/>
</dbReference>
<dbReference type="Gene3D" id="1.25.40.10">
    <property type="entry name" value="Tetratricopeptide repeat domain"/>
    <property type="match status" value="1"/>
</dbReference>
<evidence type="ECO:0008006" key="5">
    <source>
        <dbReference type="Google" id="ProtNLM"/>
    </source>
</evidence>
<feature type="domain" description="RNase NYN" evidence="2">
    <location>
        <begin position="528"/>
        <end position="673"/>
    </location>
</feature>
<dbReference type="InterPro" id="IPR051101">
    <property type="entry name" value="ZC3H12/N4BP1_RNase_Reg"/>
</dbReference>
<comment type="caution">
    <text evidence="3">The sequence shown here is derived from an EMBL/GenBank/DDBJ whole genome shotgun (WGS) entry which is preliminary data.</text>
</comment>
<dbReference type="InterPro" id="IPR018834">
    <property type="entry name" value="DNA/RNA-bd_Est1-type"/>
</dbReference>
<sequence>MAISSKNVFEKFQQNQPHPHFHQTQQDPSEDIIRLSDNDLYKRFKTYENELKSTLEGRTNASIVLQEHTSFTNPKRKIVEVLMQIMCRSSMLQMIQQKQIDERFWTLIKKEIKRAEQELQKSNGSLKQNFESMLLKNKESLGNMIKQAWKTFEPLKEPHLPDAIARKMLGRLLVAVAETLKLKGKQDKSIQKDVRDFLNRSLKIYSFSGRTHELLGLFHQWTGDLFGAVYGLSRALSTSEPISCREQLFNIYDELRARWDQHQALVKVSSQPSWYISFCLSFLKIQGVYLTGVNTDDVTFLMRCCLENMDVFLGRKENAEQYSNLLVSMVQLWIFTVHITVKDYRELQNLVNHDPSLFSGILPGSATQVFEYFSQFMHRIVQKIENWSSSWLGAVLIFLYWINSYRDLPKLLLTPSLKEDLETLMLTFFSIPDSDCALNLHLLLPEDARSIGFLPLHDYYLSHKDFLNEPAPVNQYEIIRATIARELINDLLEHFKEKKEVKEDEFWDPLGFDVDQAGLFFEEVKEEKRLIIIDGSNVAIRHGNGAFSCKGIKIAIEYFQNKGYEAKAVVPDQYLQGDRVEELKLIGANAKKIPVGFEILKTLDSKGLLIKTPPWDYDDSYALQYGKDKNAVIISNDRYRDHIQKHPENGSWVRTHTCSYTYVGDDFIPNPDFNFNVDL</sequence>
<gene>
    <name evidence="3" type="ORF">BSTOLATCC_MIC2618</name>
</gene>
<evidence type="ECO:0000259" key="2">
    <source>
        <dbReference type="Pfam" id="PF11977"/>
    </source>
</evidence>
<accession>A0AAU9IIC9</accession>
<reference evidence="3" key="1">
    <citation type="submission" date="2021-09" db="EMBL/GenBank/DDBJ databases">
        <authorList>
            <consortium name="AG Swart"/>
            <person name="Singh M."/>
            <person name="Singh A."/>
            <person name="Seah K."/>
            <person name="Emmerich C."/>
        </authorList>
    </citation>
    <scope>NUCLEOTIDE SEQUENCE</scope>
    <source>
        <strain evidence="3">ATCC30299</strain>
    </source>
</reference>
<proteinExistence type="predicted"/>
<dbReference type="GO" id="GO:0036464">
    <property type="term" value="C:cytoplasmic ribonucleoprotein granule"/>
    <property type="evidence" value="ECO:0007669"/>
    <property type="project" value="TreeGrafter"/>
</dbReference>
<evidence type="ECO:0000313" key="4">
    <source>
        <dbReference type="Proteomes" id="UP001162131"/>
    </source>
</evidence>
<dbReference type="Gene3D" id="3.40.50.11980">
    <property type="match status" value="1"/>
</dbReference>
<dbReference type="SUPFAM" id="SSF48452">
    <property type="entry name" value="TPR-like"/>
    <property type="match status" value="1"/>
</dbReference>
<dbReference type="AlphaFoldDB" id="A0AAU9IIC9"/>
<evidence type="ECO:0000313" key="3">
    <source>
        <dbReference type="EMBL" id="CAG9310904.1"/>
    </source>
</evidence>
<dbReference type="Pfam" id="PF10373">
    <property type="entry name" value="EST1_DNA_bind"/>
    <property type="match status" value="1"/>
</dbReference>
<feature type="domain" description="DNA/RNA-binding" evidence="1">
    <location>
        <begin position="200"/>
        <end position="458"/>
    </location>
</feature>
<dbReference type="PANTHER" id="PTHR12876">
    <property type="entry name" value="N4BP1-RELATED"/>
    <property type="match status" value="1"/>
</dbReference>
<protein>
    <recommendedName>
        <fullName evidence="5">RNase NYN domain-containing protein</fullName>
    </recommendedName>
</protein>
<dbReference type="Pfam" id="PF11977">
    <property type="entry name" value="RNase_Zc3h12a"/>
    <property type="match status" value="1"/>
</dbReference>
<dbReference type="GO" id="GO:0005634">
    <property type="term" value="C:nucleus"/>
    <property type="evidence" value="ECO:0007669"/>
    <property type="project" value="TreeGrafter"/>
</dbReference>